<name>A0ABT5TXS0_9MICO</name>
<dbReference type="Pfam" id="PF10006">
    <property type="entry name" value="DUF2249"/>
    <property type="match status" value="1"/>
</dbReference>
<accession>A0ABT5TXS0</accession>
<organism evidence="2 3">
    <name type="scientific">Georgenia halotolerans</name>
    <dbReference type="NCBI Taxonomy" id="3028317"/>
    <lineage>
        <taxon>Bacteria</taxon>
        <taxon>Bacillati</taxon>
        <taxon>Actinomycetota</taxon>
        <taxon>Actinomycetes</taxon>
        <taxon>Micrococcales</taxon>
        <taxon>Bogoriellaceae</taxon>
        <taxon>Georgenia</taxon>
    </lineage>
</organism>
<comment type="caution">
    <text evidence="2">The sequence shown here is derived from an EMBL/GenBank/DDBJ whole genome shotgun (WGS) entry which is preliminary data.</text>
</comment>
<evidence type="ECO:0000313" key="3">
    <source>
        <dbReference type="Proteomes" id="UP001165561"/>
    </source>
</evidence>
<dbReference type="InterPro" id="IPR018720">
    <property type="entry name" value="DUF2249"/>
</dbReference>
<feature type="domain" description="DUF2249" evidence="1">
    <location>
        <begin position="29"/>
        <end position="98"/>
    </location>
</feature>
<sequence length="99" mass="10659">MAVQDIDITTGDRAGGCGCGCGHDDATPELDVRSVPHALRHGAVFGALSTVAPGFAMVLVVPHDPLPLLAQLEEREPGAFEVRYLEEGPEAWRLRLTRR</sequence>
<reference evidence="2" key="1">
    <citation type="submission" date="2023-02" db="EMBL/GenBank/DDBJ databases">
        <title>Georgenia sp.10Sc9-8, isolated from a soil sample collected from the Taklamakan desert.</title>
        <authorList>
            <person name="Liu S."/>
        </authorList>
    </citation>
    <scope>NUCLEOTIDE SEQUENCE</scope>
    <source>
        <strain evidence="2">10Sc9-8</strain>
    </source>
</reference>
<dbReference type="Proteomes" id="UP001165561">
    <property type="component" value="Unassembled WGS sequence"/>
</dbReference>
<dbReference type="EMBL" id="JARACI010000994">
    <property type="protein sequence ID" value="MDD9206866.1"/>
    <property type="molecule type" value="Genomic_DNA"/>
</dbReference>
<proteinExistence type="predicted"/>
<evidence type="ECO:0000259" key="1">
    <source>
        <dbReference type="Pfam" id="PF10006"/>
    </source>
</evidence>
<gene>
    <name evidence="2" type="ORF">PU560_10365</name>
</gene>
<protein>
    <submittedName>
        <fullName evidence="2">DUF2249 domain-containing protein</fullName>
    </submittedName>
</protein>
<keyword evidence="3" id="KW-1185">Reference proteome</keyword>
<evidence type="ECO:0000313" key="2">
    <source>
        <dbReference type="EMBL" id="MDD9206866.1"/>
    </source>
</evidence>